<dbReference type="Gene3D" id="1.20.5.2950">
    <property type="match status" value="1"/>
</dbReference>
<name>A0A0E2ZL31_9GAMM</name>
<dbReference type="EMBL" id="JPGN01000067">
    <property type="protein sequence ID" value="KFI19032.1"/>
    <property type="molecule type" value="Genomic_DNA"/>
</dbReference>
<organism evidence="2 3">
    <name type="scientific">Nitrosococcus oceani C-27</name>
    <dbReference type="NCBI Taxonomy" id="314279"/>
    <lineage>
        <taxon>Bacteria</taxon>
        <taxon>Pseudomonadati</taxon>
        <taxon>Pseudomonadota</taxon>
        <taxon>Gammaproteobacteria</taxon>
        <taxon>Chromatiales</taxon>
        <taxon>Chromatiaceae</taxon>
        <taxon>Nitrosococcus</taxon>
    </lineage>
</organism>
<evidence type="ECO:0000313" key="2">
    <source>
        <dbReference type="EMBL" id="KFI19032.1"/>
    </source>
</evidence>
<dbReference type="Proteomes" id="UP000028839">
    <property type="component" value="Unassembled WGS sequence"/>
</dbReference>
<reference evidence="2 3" key="1">
    <citation type="submission" date="2014-07" db="EMBL/GenBank/DDBJ databases">
        <title>Comparative analysis of Nitrosococcus oceani genome inventories of strains from Pacific and Atlantic gyres.</title>
        <authorList>
            <person name="Lim C.K."/>
            <person name="Wang L."/>
            <person name="Sayavedra-Soto L.A."/>
            <person name="Klotz M.G."/>
        </authorList>
    </citation>
    <scope>NUCLEOTIDE SEQUENCE [LARGE SCALE GENOMIC DNA]</scope>
    <source>
        <strain evidence="2 3">C-27</strain>
    </source>
</reference>
<accession>A0A0E2ZL31</accession>
<dbReference type="AlphaFoldDB" id="A0A0E2ZL31"/>
<evidence type="ECO:0000256" key="1">
    <source>
        <dbReference type="SAM" id="MobiDB-lite"/>
    </source>
</evidence>
<evidence type="ECO:0000313" key="3">
    <source>
        <dbReference type="Proteomes" id="UP000028839"/>
    </source>
</evidence>
<comment type="caution">
    <text evidence="2">The sequence shown here is derived from an EMBL/GenBank/DDBJ whole genome shotgun (WGS) entry which is preliminary data.</text>
</comment>
<dbReference type="OrthoDB" id="5771387at2"/>
<protein>
    <submittedName>
        <fullName evidence="2">ATPase</fullName>
    </submittedName>
</protein>
<gene>
    <name evidence="2" type="ORF">IB75_11125</name>
</gene>
<proteinExistence type="predicted"/>
<feature type="region of interest" description="Disordered" evidence="1">
    <location>
        <begin position="59"/>
        <end position="81"/>
    </location>
</feature>
<dbReference type="HOGENOM" id="CLU_173264_0_0_6"/>
<sequence length="110" mass="12607">MNEAKETLKRLLEAELRAQALVDQAGQERDKIIHQALAEARQAEERFASRIPEIQQSFVSRAESRAEQTTSELSRRYEEREGEIKALARKRQEEASEAALTRLLDPVAYP</sequence>